<dbReference type="RefSeq" id="WP_113952186.1">
    <property type="nucleotide sequence ID" value="NZ_QNQU01000051.1"/>
</dbReference>
<dbReference type="InterPro" id="IPR029058">
    <property type="entry name" value="AB_hydrolase_fold"/>
</dbReference>
<dbReference type="Pfam" id="PF02129">
    <property type="entry name" value="Peptidase_S15"/>
    <property type="match status" value="1"/>
</dbReference>
<evidence type="ECO:0000256" key="2">
    <source>
        <dbReference type="SAM" id="SignalP"/>
    </source>
</evidence>
<keyword evidence="2" id="KW-0732">Signal</keyword>
<name>A0A366KL85_9SPHI</name>
<dbReference type="InterPro" id="IPR008979">
    <property type="entry name" value="Galactose-bd-like_sf"/>
</dbReference>
<dbReference type="SMART" id="SM00939">
    <property type="entry name" value="PepX_C"/>
    <property type="match status" value="1"/>
</dbReference>
<dbReference type="Proteomes" id="UP000252081">
    <property type="component" value="Unassembled WGS sequence"/>
</dbReference>
<reference evidence="4 5" key="1">
    <citation type="submission" date="2018-07" db="EMBL/GenBank/DDBJ databases">
        <title>A draft genome of a endophytic bacteria, a new species of Pedobacter.</title>
        <authorList>
            <person name="Zhang Z.D."/>
            <person name="Chen Z.J."/>
        </authorList>
    </citation>
    <scope>NUCLEOTIDE SEQUENCE [LARGE SCALE GENOMIC DNA]</scope>
    <source>
        <strain evidence="4 5">RS10</strain>
    </source>
</reference>
<accession>A0A366KL85</accession>
<dbReference type="EMBL" id="QNQU01000051">
    <property type="protein sequence ID" value="RBQ01919.1"/>
    <property type="molecule type" value="Genomic_DNA"/>
</dbReference>
<dbReference type="SUPFAM" id="SSF49785">
    <property type="entry name" value="Galactose-binding domain-like"/>
    <property type="match status" value="1"/>
</dbReference>
<comment type="caution">
    <text evidence="4">The sequence shown here is derived from an EMBL/GenBank/DDBJ whole genome shotgun (WGS) entry which is preliminary data.</text>
</comment>
<evidence type="ECO:0000313" key="5">
    <source>
        <dbReference type="Proteomes" id="UP000252081"/>
    </source>
</evidence>
<dbReference type="NCBIfam" id="TIGR00976">
    <property type="entry name" value="CocE_NonD"/>
    <property type="match status" value="1"/>
</dbReference>
<dbReference type="Gene3D" id="3.40.50.1820">
    <property type="entry name" value="alpha/beta hydrolase"/>
    <property type="match status" value="1"/>
</dbReference>
<protein>
    <submittedName>
        <fullName evidence="4">Peptidase S15</fullName>
    </submittedName>
</protein>
<keyword evidence="5" id="KW-1185">Reference proteome</keyword>
<sequence length="573" mass="64701">MKKIILLLLMLATYRASAQEFKITDSIVIKLKSGSELTAIVTQNKAMSKPLPAIVRYSIYTNMEADKFFNSIACLRGYVGVTFYVRGKYLSNQKAEPFAHDAEDAYEMIDWVSKQSWCDGKVGMYGASYLGFSQWASVKNLHPALKTIVPQSAVGIGVDFPFHNNINLGYSLNWIHYASDNKVLDNKGVQEFADQRKWANVFNEWFISGKSFASLDSIEGRPNEQFQEWLRHPSFDDYWKKLTPTALEYAKLNIPVLTIAGYYDVDQSGAMHYFKEHHKNNKNADHYLILGPYDHFGLQQMAMPVSVGGYKIDSAAIFKIYKLTFDWFDYILKGSQKPSLLKEKVNFQVMGANRWEHAESLKKITSKKLNFFLSPVKQSGMYKLSKSSGNKNGIIRQRINFKDRNSTISAGNALVLDTLLHTDKNSLVFESDAFDQPMSIAGSLDGELSLNLNKKDLDITVQLYEKLANGNYLRLYNDMLRASYAKDHSKRQLLIPGKTSKIKLTGNTFFVSRKIAKGSKLVFILGVPVESGMEINYGTGKIVSQETIADADDDLQLEWHSNSHLSLSVLPGS</sequence>
<feature type="signal peptide" evidence="2">
    <location>
        <begin position="1"/>
        <end position="18"/>
    </location>
</feature>
<feature type="chain" id="PRO_5016660927" evidence="2">
    <location>
        <begin position="19"/>
        <end position="573"/>
    </location>
</feature>
<organism evidence="4 5">
    <name type="scientific">Pedobacter miscanthi</name>
    <dbReference type="NCBI Taxonomy" id="2259170"/>
    <lineage>
        <taxon>Bacteria</taxon>
        <taxon>Pseudomonadati</taxon>
        <taxon>Bacteroidota</taxon>
        <taxon>Sphingobacteriia</taxon>
        <taxon>Sphingobacteriales</taxon>
        <taxon>Sphingobacteriaceae</taxon>
        <taxon>Pedobacter</taxon>
    </lineage>
</organism>
<evidence type="ECO:0000313" key="4">
    <source>
        <dbReference type="EMBL" id="RBQ01919.1"/>
    </source>
</evidence>
<dbReference type="InterPro" id="IPR005674">
    <property type="entry name" value="CocE/Ser_esterase"/>
</dbReference>
<keyword evidence="1" id="KW-0378">Hydrolase</keyword>
<dbReference type="GO" id="GO:0008239">
    <property type="term" value="F:dipeptidyl-peptidase activity"/>
    <property type="evidence" value="ECO:0007669"/>
    <property type="project" value="InterPro"/>
</dbReference>
<dbReference type="Gene3D" id="1.10.3020.10">
    <property type="entry name" value="alpha-amino acid ester hydrolase ( Helical cap domain)"/>
    <property type="match status" value="1"/>
</dbReference>
<dbReference type="AlphaFoldDB" id="A0A366KL85"/>
<dbReference type="SUPFAM" id="SSF53474">
    <property type="entry name" value="alpha/beta-Hydrolases"/>
    <property type="match status" value="1"/>
</dbReference>
<feature type="domain" description="Xaa-Pro dipeptidyl-peptidase C-terminal" evidence="3">
    <location>
        <begin position="325"/>
        <end position="558"/>
    </location>
</feature>
<evidence type="ECO:0000259" key="3">
    <source>
        <dbReference type="SMART" id="SM00939"/>
    </source>
</evidence>
<dbReference type="Gene3D" id="2.60.120.260">
    <property type="entry name" value="Galactose-binding domain-like"/>
    <property type="match status" value="1"/>
</dbReference>
<dbReference type="OrthoDB" id="319764at2"/>
<dbReference type="InterPro" id="IPR013736">
    <property type="entry name" value="Xaa-Pro_dipept_C"/>
</dbReference>
<evidence type="ECO:0000256" key="1">
    <source>
        <dbReference type="ARBA" id="ARBA00022801"/>
    </source>
</evidence>
<dbReference type="Pfam" id="PF08530">
    <property type="entry name" value="PepX_C"/>
    <property type="match status" value="1"/>
</dbReference>
<dbReference type="InterPro" id="IPR000383">
    <property type="entry name" value="Xaa-Pro-like_dom"/>
</dbReference>
<proteinExistence type="predicted"/>
<gene>
    <name evidence="4" type="ORF">DRW42_28095</name>
</gene>